<dbReference type="InterPro" id="IPR001387">
    <property type="entry name" value="Cro/C1-type_HTH"/>
</dbReference>
<keyword evidence="1" id="KW-0238">DNA-binding</keyword>
<dbReference type="GO" id="GO:0003700">
    <property type="term" value="F:DNA-binding transcription factor activity"/>
    <property type="evidence" value="ECO:0007669"/>
    <property type="project" value="TreeGrafter"/>
</dbReference>
<dbReference type="InterPro" id="IPR050807">
    <property type="entry name" value="TransReg_Diox_bact_type"/>
</dbReference>
<dbReference type="Pfam" id="PF13560">
    <property type="entry name" value="HTH_31"/>
    <property type="match status" value="1"/>
</dbReference>
<dbReference type="Gene3D" id="2.60.120.10">
    <property type="entry name" value="Jelly Rolls"/>
    <property type="match status" value="1"/>
</dbReference>
<dbReference type="OrthoDB" id="4282897at2"/>
<dbReference type="EMBL" id="NBXB01000017">
    <property type="protein sequence ID" value="RFA15897.1"/>
    <property type="molecule type" value="Genomic_DNA"/>
</dbReference>
<dbReference type="SUPFAM" id="SSF51182">
    <property type="entry name" value="RmlC-like cupins"/>
    <property type="match status" value="1"/>
</dbReference>
<organism evidence="3 4">
    <name type="scientific">Subtercola boreus</name>
    <dbReference type="NCBI Taxonomy" id="120213"/>
    <lineage>
        <taxon>Bacteria</taxon>
        <taxon>Bacillati</taxon>
        <taxon>Actinomycetota</taxon>
        <taxon>Actinomycetes</taxon>
        <taxon>Micrococcales</taxon>
        <taxon>Microbacteriaceae</taxon>
        <taxon>Subtercola</taxon>
    </lineage>
</organism>
<dbReference type="PANTHER" id="PTHR46797">
    <property type="entry name" value="HTH-TYPE TRANSCRIPTIONAL REGULATOR"/>
    <property type="match status" value="1"/>
</dbReference>
<comment type="caution">
    <text evidence="3">The sequence shown here is derived from an EMBL/GenBank/DDBJ whole genome shotgun (WGS) entry which is preliminary data.</text>
</comment>
<dbReference type="RefSeq" id="WP_116410827.1">
    <property type="nucleotide sequence ID" value="NZ_NBXB01000017.1"/>
</dbReference>
<evidence type="ECO:0000313" key="3">
    <source>
        <dbReference type="EMBL" id="RFA15897.1"/>
    </source>
</evidence>
<reference evidence="3 4" key="1">
    <citation type="submission" date="2017-04" db="EMBL/GenBank/DDBJ databases">
        <title>Comparative genome analysis of Subtercola boreus.</title>
        <authorList>
            <person name="Cho Y.-J."/>
            <person name="Cho A."/>
            <person name="Kim O.-S."/>
            <person name="Lee J.-I."/>
        </authorList>
    </citation>
    <scope>NUCLEOTIDE SEQUENCE [LARGE SCALE GENOMIC DNA]</scope>
    <source>
        <strain evidence="3 4">P27479</strain>
    </source>
</reference>
<dbReference type="InterPro" id="IPR014710">
    <property type="entry name" value="RmlC-like_jellyroll"/>
</dbReference>
<gene>
    <name evidence="3" type="ORF">B7R22_05735</name>
</gene>
<dbReference type="Proteomes" id="UP000256541">
    <property type="component" value="Unassembled WGS sequence"/>
</dbReference>
<feature type="domain" description="HTH cro/C1-type" evidence="2">
    <location>
        <begin position="27"/>
        <end position="81"/>
    </location>
</feature>
<dbReference type="InterPro" id="IPR013096">
    <property type="entry name" value="Cupin_2"/>
</dbReference>
<dbReference type="Gene3D" id="1.10.260.40">
    <property type="entry name" value="lambda repressor-like DNA-binding domains"/>
    <property type="match status" value="1"/>
</dbReference>
<proteinExistence type="predicted"/>
<dbReference type="InterPro" id="IPR010982">
    <property type="entry name" value="Lambda_DNA-bd_dom_sf"/>
</dbReference>
<dbReference type="GO" id="GO:0003677">
    <property type="term" value="F:DNA binding"/>
    <property type="evidence" value="ECO:0007669"/>
    <property type="project" value="UniProtKB-KW"/>
</dbReference>
<dbReference type="Pfam" id="PF07883">
    <property type="entry name" value="Cupin_2"/>
    <property type="match status" value="1"/>
</dbReference>
<dbReference type="InterPro" id="IPR011051">
    <property type="entry name" value="RmlC_Cupin_sf"/>
</dbReference>
<evidence type="ECO:0000259" key="2">
    <source>
        <dbReference type="PROSITE" id="PS50943"/>
    </source>
</evidence>
<dbReference type="PROSITE" id="PS50943">
    <property type="entry name" value="HTH_CROC1"/>
    <property type="match status" value="1"/>
</dbReference>
<dbReference type="PANTHER" id="PTHR46797:SF1">
    <property type="entry name" value="METHYLPHOSPHONATE SYNTHASE"/>
    <property type="match status" value="1"/>
</dbReference>
<dbReference type="SMART" id="SM00530">
    <property type="entry name" value="HTH_XRE"/>
    <property type="match status" value="1"/>
</dbReference>
<name>A0A3E0W448_9MICO</name>
<dbReference type="CDD" id="cd00093">
    <property type="entry name" value="HTH_XRE"/>
    <property type="match status" value="1"/>
</dbReference>
<accession>A0A3E0W448</accession>
<dbReference type="AlphaFoldDB" id="A0A3E0W448"/>
<dbReference type="GO" id="GO:0005829">
    <property type="term" value="C:cytosol"/>
    <property type="evidence" value="ECO:0007669"/>
    <property type="project" value="TreeGrafter"/>
</dbReference>
<evidence type="ECO:0000313" key="4">
    <source>
        <dbReference type="Proteomes" id="UP000256541"/>
    </source>
</evidence>
<dbReference type="CDD" id="cd02209">
    <property type="entry name" value="cupin_XRE_C"/>
    <property type="match status" value="1"/>
</dbReference>
<dbReference type="SUPFAM" id="SSF47413">
    <property type="entry name" value="lambda repressor-like DNA-binding domains"/>
    <property type="match status" value="1"/>
</dbReference>
<evidence type="ECO:0000256" key="1">
    <source>
        <dbReference type="ARBA" id="ARBA00023125"/>
    </source>
</evidence>
<protein>
    <recommendedName>
        <fullName evidence="2">HTH cro/C1-type domain-containing protein</fullName>
    </recommendedName>
</protein>
<sequence>MTNSRITPETPSTAPLDDDAVTMGARIRELRRSRGQTLVQLASATGMSQPFLSLVERGHARLSLASMGRIATEFGVQPGDLLAHRPPRRTTHETTDVVYSADRDRPTVGGGARSVWQLAELPGGLRGVEMFSAETAFTEFGVHDDDEFVYVLAGTLEVGLEAQPGGDVADALIESLAAGGSVTFAAGTRHAWRAAGPEGFRVLVVTAPPAAAAPPVPLPAHPNPHP</sequence>